<dbReference type="Proteomes" id="UP000279968">
    <property type="component" value="Unassembled WGS sequence"/>
</dbReference>
<dbReference type="FunFam" id="3.30.70.100:FF:000001">
    <property type="entry name" value="ATPase copper transporting beta"/>
    <property type="match status" value="1"/>
</dbReference>
<dbReference type="OrthoDB" id="9813965at2"/>
<keyword evidence="1" id="KW-0479">Metal-binding</keyword>
<dbReference type="Pfam" id="PF00403">
    <property type="entry name" value="HMA"/>
    <property type="match status" value="1"/>
</dbReference>
<dbReference type="Gene3D" id="3.30.70.100">
    <property type="match status" value="1"/>
</dbReference>
<feature type="domain" description="HMA" evidence="2">
    <location>
        <begin position="6"/>
        <end position="71"/>
    </location>
</feature>
<dbReference type="GO" id="GO:0046872">
    <property type="term" value="F:metal ion binding"/>
    <property type="evidence" value="ECO:0007669"/>
    <property type="project" value="UniProtKB-KW"/>
</dbReference>
<dbReference type="InterPro" id="IPR006121">
    <property type="entry name" value="HMA_dom"/>
</dbReference>
<dbReference type="SUPFAM" id="SSF55008">
    <property type="entry name" value="HMA, heavy metal-associated domain"/>
    <property type="match status" value="1"/>
</dbReference>
<dbReference type="EMBL" id="RBAN01000003">
    <property type="protein sequence ID" value="RKN54263.1"/>
    <property type="molecule type" value="Genomic_DNA"/>
</dbReference>
<dbReference type="AlphaFoldDB" id="A0A3B0A163"/>
<keyword evidence="4" id="KW-1185">Reference proteome</keyword>
<dbReference type="InterPro" id="IPR036163">
    <property type="entry name" value="HMA_dom_sf"/>
</dbReference>
<dbReference type="CDD" id="cd00371">
    <property type="entry name" value="HMA"/>
    <property type="match status" value="1"/>
</dbReference>
<sequence>MDQQEVVRAYAVTGMTCEHCVRAVTDELSTLPGVREVRVDLATGTATVTSSQPLPDEVVRAAVDEAGYELGDGGA</sequence>
<protein>
    <submittedName>
        <fullName evidence="3">Heavy-metal-associated domain-containing protein</fullName>
    </submittedName>
</protein>
<dbReference type="PROSITE" id="PS01047">
    <property type="entry name" value="HMA_1"/>
    <property type="match status" value="1"/>
</dbReference>
<comment type="caution">
    <text evidence="3">The sequence shown here is derived from an EMBL/GenBank/DDBJ whole genome shotgun (WGS) entry which is preliminary data.</text>
</comment>
<dbReference type="PROSITE" id="PS50846">
    <property type="entry name" value="HMA_2"/>
    <property type="match status" value="1"/>
</dbReference>
<dbReference type="RefSeq" id="WP_120780989.1">
    <property type="nucleotide sequence ID" value="NZ_JBHLUP010000001.1"/>
</dbReference>
<evidence type="ECO:0000313" key="3">
    <source>
        <dbReference type="EMBL" id="RKN54263.1"/>
    </source>
</evidence>
<evidence type="ECO:0000259" key="2">
    <source>
        <dbReference type="PROSITE" id="PS50846"/>
    </source>
</evidence>
<organism evidence="3 4">
    <name type="scientific">Micromonospora costi</name>
    <dbReference type="NCBI Taxonomy" id="1530042"/>
    <lineage>
        <taxon>Bacteria</taxon>
        <taxon>Bacillati</taxon>
        <taxon>Actinomycetota</taxon>
        <taxon>Actinomycetes</taxon>
        <taxon>Micromonosporales</taxon>
        <taxon>Micromonosporaceae</taxon>
        <taxon>Micromonospora</taxon>
    </lineage>
</organism>
<evidence type="ECO:0000256" key="1">
    <source>
        <dbReference type="ARBA" id="ARBA00022723"/>
    </source>
</evidence>
<proteinExistence type="predicted"/>
<name>A0A3B0A163_9ACTN</name>
<reference evidence="3 4" key="1">
    <citation type="journal article" date="2015" name="Int. J. Syst. Evol. Microbiol.">
        <title>Micromonospora costi sp. nov., isolated from a leaf of Costus speciosus.</title>
        <authorList>
            <person name="Thawai C."/>
        </authorList>
    </citation>
    <scope>NUCLEOTIDE SEQUENCE [LARGE SCALE GENOMIC DNA]</scope>
    <source>
        <strain evidence="3 4">CS1-12</strain>
    </source>
</reference>
<accession>A0A3B0A163</accession>
<dbReference type="InterPro" id="IPR017969">
    <property type="entry name" value="Heavy-metal-associated_CS"/>
</dbReference>
<evidence type="ECO:0000313" key="4">
    <source>
        <dbReference type="Proteomes" id="UP000279968"/>
    </source>
</evidence>
<gene>
    <name evidence="3" type="ORF">D7193_19835</name>
</gene>